<dbReference type="InterPro" id="IPR013083">
    <property type="entry name" value="Znf_RING/FYVE/PHD"/>
</dbReference>
<feature type="region of interest" description="Disordered" evidence="13">
    <location>
        <begin position="658"/>
        <end position="710"/>
    </location>
</feature>
<keyword evidence="8" id="KW-0833">Ubl conjugation pathway</keyword>
<dbReference type="GO" id="GO:0030517">
    <property type="term" value="P:negative regulation of axon extension"/>
    <property type="evidence" value="ECO:0007669"/>
    <property type="project" value="Ensembl"/>
</dbReference>
<comment type="pathway">
    <text evidence="3">Protein modification; protein ubiquitination.</text>
</comment>
<feature type="compositionally biased region" description="Polar residues" evidence="13">
    <location>
        <begin position="658"/>
        <end position="676"/>
    </location>
</feature>
<dbReference type="GO" id="GO:0030424">
    <property type="term" value="C:axon"/>
    <property type="evidence" value="ECO:0007669"/>
    <property type="project" value="Ensembl"/>
</dbReference>
<proteinExistence type="inferred from homology"/>
<evidence type="ECO:0000256" key="11">
    <source>
        <dbReference type="ARBA" id="ARBA00038418"/>
    </source>
</evidence>
<feature type="compositionally biased region" description="Basic and acidic residues" evidence="13">
    <location>
        <begin position="73"/>
        <end position="86"/>
    </location>
</feature>
<feature type="region of interest" description="Disordered" evidence="13">
    <location>
        <begin position="67"/>
        <end position="178"/>
    </location>
</feature>
<keyword evidence="16" id="KW-1185">Reference proteome</keyword>
<dbReference type="GO" id="GO:0048675">
    <property type="term" value="P:axon extension"/>
    <property type="evidence" value="ECO:0007669"/>
    <property type="project" value="Ensembl"/>
</dbReference>
<keyword evidence="5" id="KW-0808">Transferase</keyword>
<dbReference type="GO" id="GO:0005737">
    <property type="term" value="C:cytoplasm"/>
    <property type="evidence" value="ECO:0007669"/>
    <property type="project" value="Ensembl"/>
</dbReference>
<feature type="compositionally biased region" description="Polar residues" evidence="13">
    <location>
        <begin position="698"/>
        <end position="710"/>
    </location>
</feature>
<feature type="compositionally biased region" description="Basic and acidic residues" evidence="13">
    <location>
        <begin position="230"/>
        <end position="246"/>
    </location>
</feature>
<keyword evidence="6" id="KW-0479">Metal-binding</keyword>
<dbReference type="Gene3D" id="3.30.40.10">
    <property type="entry name" value="Zinc/RING finger domain, C3HC4 (zinc finger)"/>
    <property type="match status" value="1"/>
</dbReference>
<dbReference type="InterPro" id="IPR058896">
    <property type="entry name" value="RNF6/12_N"/>
</dbReference>
<feature type="compositionally biased region" description="Polar residues" evidence="13">
    <location>
        <begin position="389"/>
        <end position="403"/>
    </location>
</feature>
<evidence type="ECO:0000256" key="3">
    <source>
        <dbReference type="ARBA" id="ARBA00004906"/>
    </source>
</evidence>
<evidence type="ECO:0000256" key="1">
    <source>
        <dbReference type="ARBA" id="ARBA00000900"/>
    </source>
</evidence>
<dbReference type="GO" id="GO:0016605">
    <property type="term" value="C:PML body"/>
    <property type="evidence" value="ECO:0007669"/>
    <property type="project" value="Ensembl"/>
</dbReference>
<feature type="compositionally biased region" description="Low complexity" evidence="13">
    <location>
        <begin position="350"/>
        <end position="364"/>
    </location>
</feature>
<dbReference type="InterPro" id="IPR001841">
    <property type="entry name" value="Znf_RING"/>
</dbReference>
<reference evidence="15" key="2">
    <citation type="submission" date="2025-08" db="UniProtKB">
        <authorList>
            <consortium name="Ensembl"/>
        </authorList>
    </citation>
    <scope>IDENTIFICATION</scope>
</reference>
<dbReference type="GO" id="GO:0003677">
    <property type="term" value="F:DNA binding"/>
    <property type="evidence" value="ECO:0007669"/>
    <property type="project" value="Ensembl"/>
</dbReference>
<dbReference type="Ensembl" id="ENSCJPT00005001384.1">
    <property type="protein sequence ID" value="ENSCJPP00005000792.1"/>
    <property type="gene ID" value="ENSCJPG00005000859.1"/>
</dbReference>
<evidence type="ECO:0000313" key="16">
    <source>
        <dbReference type="Proteomes" id="UP000694412"/>
    </source>
</evidence>
<accession>A0A8C2Y4Y5</accession>
<dbReference type="SMART" id="SM00184">
    <property type="entry name" value="RING"/>
    <property type="match status" value="1"/>
</dbReference>
<dbReference type="CDD" id="cd16673">
    <property type="entry name" value="RING-H2_RNF6"/>
    <property type="match status" value="1"/>
</dbReference>
<dbReference type="InterPro" id="IPR051834">
    <property type="entry name" value="RING_finger_E3_ligase"/>
</dbReference>
<dbReference type="Pfam" id="PF25914">
    <property type="entry name" value="RNF6_N"/>
    <property type="match status" value="1"/>
</dbReference>
<evidence type="ECO:0000256" key="8">
    <source>
        <dbReference type="ARBA" id="ARBA00022786"/>
    </source>
</evidence>
<evidence type="ECO:0000313" key="15">
    <source>
        <dbReference type="Ensembl" id="ENSCJPP00005000792.1"/>
    </source>
</evidence>
<dbReference type="Pfam" id="PF13639">
    <property type="entry name" value="zf-RING_2"/>
    <property type="match status" value="1"/>
</dbReference>
<reference evidence="15" key="1">
    <citation type="submission" date="2015-11" db="EMBL/GenBank/DDBJ databases">
        <authorList>
            <consortium name="International Coturnix japonica Genome Analysis Consortium"/>
            <person name="Warren W."/>
            <person name="Burt D.W."/>
            <person name="Antin P.B."/>
            <person name="Lanford R."/>
            <person name="Gros J."/>
            <person name="Wilson R.K."/>
        </authorList>
    </citation>
    <scope>NUCLEOTIDE SEQUENCE [LARGE SCALE GENOMIC DNA]</scope>
</reference>
<organism evidence="15 16">
    <name type="scientific">Coturnix japonica</name>
    <name type="common">Japanese quail</name>
    <name type="synonym">Coturnix coturnix japonica</name>
    <dbReference type="NCBI Taxonomy" id="93934"/>
    <lineage>
        <taxon>Eukaryota</taxon>
        <taxon>Metazoa</taxon>
        <taxon>Chordata</taxon>
        <taxon>Craniata</taxon>
        <taxon>Vertebrata</taxon>
        <taxon>Euteleostomi</taxon>
        <taxon>Archelosauria</taxon>
        <taxon>Archosauria</taxon>
        <taxon>Dinosauria</taxon>
        <taxon>Saurischia</taxon>
        <taxon>Theropoda</taxon>
        <taxon>Coelurosauria</taxon>
        <taxon>Aves</taxon>
        <taxon>Neognathae</taxon>
        <taxon>Galloanserae</taxon>
        <taxon>Galliformes</taxon>
        <taxon>Phasianidae</taxon>
        <taxon>Perdicinae</taxon>
        <taxon>Coturnix</taxon>
    </lineage>
</organism>
<feature type="compositionally biased region" description="Polar residues" evidence="13">
    <location>
        <begin position="263"/>
        <end position="290"/>
    </location>
</feature>
<comment type="similarity">
    <text evidence="11">Belongs to the RNF12 family.</text>
</comment>
<feature type="compositionally biased region" description="Basic residues" evidence="13">
    <location>
        <begin position="131"/>
        <end position="142"/>
    </location>
</feature>
<dbReference type="PANTHER" id="PTHR45931">
    <property type="entry name" value="SI:CH211-59O9.10"/>
    <property type="match status" value="1"/>
</dbReference>
<dbReference type="GO" id="GO:0044314">
    <property type="term" value="P:protein K27-linked ubiquitination"/>
    <property type="evidence" value="ECO:0007669"/>
    <property type="project" value="Ensembl"/>
</dbReference>
<keyword evidence="9" id="KW-0862">Zinc</keyword>
<dbReference type="GO" id="GO:0031965">
    <property type="term" value="C:nuclear membrane"/>
    <property type="evidence" value="ECO:0007669"/>
    <property type="project" value="Ensembl"/>
</dbReference>
<dbReference type="PROSITE" id="PS50089">
    <property type="entry name" value="ZF_RING_2"/>
    <property type="match status" value="1"/>
</dbReference>
<keyword evidence="7 12" id="KW-0863">Zinc-finger</keyword>
<evidence type="ECO:0000259" key="14">
    <source>
        <dbReference type="PROSITE" id="PS50089"/>
    </source>
</evidence>
<protein>
    <recommendedName>
        <fullName evidence="4">RING-type E3 ubiquitin transferase</fullName>
        <ecNumber evidence="4">2.3.2.27</ecNumber>
    </recommendedName>
</protein>
<gene>
    <name evidence="15" type="primary">RNF6</name>
</gene>
<dbReference type="PANTHER" id="PTHR45931:SF2">
    <property type="entry name" value="E3 UBIQUITIN-PROTEIN LIGASE RNF6"/>
    <property type="match status" value="1"/>
</dbReference>
<evidence type="ECO:0000256" key="2">
    <source>
        <dbReference type="ARBA" id="ARBA00004123"/>
    </source>
</evidence>
<feature type="domain" description="RING-type" evidence="14">
    <location>
        <begin position="768"/>
        <end position="809"/>
    </location>
</feature>
<evidence type="ECO:0000256" key="9">
    <source>
        <dbReference type="ARBA" id="ARBA00022833"/>
    </source>
</evidence>
<comment type="catalytic activity">
    <reaction evidence="1">
        <text>S-ubiquitinyl-[E2 ubiquitin-conjugating enzyme]-L-cysteine + [acceptor protein]-L-lysine = [E2 ubiquitin-conjugating enzyme]-L-cysteine + N(6)-ubiquitinyl-[acceptor protein]-L-lysine.</text>
        <dbReference type="EC" id="2.3.2.27"/>
    </reaction>
</comment>
<name>A0A8C2Y4Y5_COTJA</name>
<feature type="compositionally biased region" description="Polar residues" evidence="13">
    <location>
        <begin position="496"/>
        <end position="513"/>
    </location>
</feature>
<sequence>MRAEIPPVLVTPSLSRPLASVWLRMPGRGRRWAEGRARNSLSRLPAAARTAIGVGTPALSARGRCLSAPAAGREGESRAERGREPGRPAGCRRSGAPGAPRPLFVSGRPAAGRRHGQLPGSAPRVMPLPRGRGRRWRRRSGRWRQPGIMDRSRHRAGNGNEQASSRERGYGEDERQRQLERLSREEAYYQFINELNEEDYRLMRDHNLLGTPGEITAEELQQRLEGAKERLASQTDLENREGEGRTAGENSNGDSLLEWLNTFRRTGNATRSGQSGNQTWRAVSRTNPNSGEFRFSLEININHEHNNFETTGEEYVGIDHSRTYSERRHQRAFSPITARTRSQTRREANSRAASTARTRSLRSSVVQSSEAASHPVSGRLRSRTRESTGLHQTNTTRHSSTTADEQREMPERGTSTRVGRHSRSRTNVQVNRNQRLEILRLRSTLSSRSRSPLQRQSGTAYSEERGQRHDRSTPQASRSRRQTVQHPQQPAEEQARNNAQTPHLSSAPPSSGLTAEEEESSRPVAAVRRHPTITLDLQVRRIRPGENRDRDSIASRTRSRVGMAENTVTFESDSGGFRRTISRSERAGIRTYVSTIRIPLRRISETGLGEPSSVALRSILRQIMTGFGELSSLMETESNSEMQRGAHHLADVRAEQNNSSLVNNSSDPSEVSSRNRQIVEDDSERNGQSDDTRRYGSGNENQDSRQSQDANNLVENGTLPILRLAHFFLLNEDDEDERLRGLTKEQIDNLSTRNYGDIHTDEEISKTCSVCINEYVTGNKLRQLPCMHEFHIHCIDRWLSENSTCPICRQPVLGSNATDSG</sequence>
<feature type="compositionally biased region" description="Low complexity" evidence="13">
    <location>
        <begin position="441"/>
        <end position="457"/>
    </location>
</feature>
<dbReference type="GO" id="GO:0050681">
    <property type="term" value="F:nuclear androgen receptor binding"/>
    <property type="evidence" value="ECO:0007669"/>
    <property type="project" value="Ensembl"/>
</dbReference>
<feature type="compositionally biased region" description="Basic and acidic residues" evidence="13">
    <location>
        <begin position="164"/>
        <end position="178"/>
    </location>
</feature>
<evidence type="ECO:0000256" key="13">
    <source>
        <dbReference type="SAM" id="MobiDB-lite"/>
    </source>
</evidence>
<evidence type="ECO:0000256" key="10">
    <source>
        <dbReference type="ARBA" id="ARBA00023242"/>
    </source>
</evidence>
<comment type="subcellular location">
    <subcellularLocation>
        <location evidence="2">Nucleus</location>
    </subcellularLocation>
</comment>
<dbReference type="GO" id="GO:0006511">
    <property type="term" value="P:ubiquitin-dependent protein catabolic process"/>
    <property type="evidence" value="ECO:0007669"/>
    <property type="project" value="Ensembl"/>
</dbReference>
<dbReference type="GO" id="GO:0061630">
    <property type="term" value="F:ubiquitin protein ligase activity"/>
    <property type="evidence" value="ECO:0007669"/>
    <property type="project" value="UniProtKB-EC"/>
</dbReference>
<feature type="compositionally biased region" description="Basic and acidic residues" evidence="13">
    <location>
        <begin position="462"/>
        <end position="472"/>
    </location>
</feature>
<dbReference type="GeneTree" id="ENSGT00940000158530"/>
<feature type="region of interest" description="Disordered" evidence="13">
    <location>
        <begin position="323"/>
        <end position="531"/>
    </location>
</feature>
<dbReference type="GO" id="GO:0008270">
    <property type="term" value="F:zinc ion binding"/>
    <property type="evidence" value="ECO:0007669"/>
    <property type="project" value="UniProtKB-KW"/>
</dbReference>
<dbReference type="SUPFAM" id="SSF57850">
    <property type="entry name" value="RING/U-box"/>
    <property type="match status" value="1"/>
</dbReference>
<evidence type="ECO:0000256" key="6">
    <source>
        <dbReference type="ARBA" id="ARBA00022723"/>
    </source>
</evidence>
<dbReference type="GO" id="GO:0070936">
    <property type="term" value="P:protein K48-linked ubiquitination"/>
    <property type="evidence" value="ECO:0007669"/>
    <property type="project" value="Ensembl"/>
</dbReference>
<dbReference type="GO" id="GO:0085020">
    <property type="term" value="P:protein K6-linked ubiquitination"/>
    <property type="evidence" value="ECO:0007669"/>
    <property type="project" value="Ensembl"/>
</dbReference>
<keyword evidence="10" id="KW-0539">Nucleus</keyword>
<reference evidence="15" key="3">
    <citation type="submission" date="2025-09" db="UniProtKB">
        <authorList>
            <consortium name="Ensembl"/>
        </authorList>
    </citation>
    <scope>IDENTIFICATION</scope>
</reference>
<evidence type="ECO:0000256" key="4">
    <source>
        <dbReference type="ARBA" id="ARBA00012483"/>
    </source>
</evidence>
<evidence type="ECO:0000256" key="12">
    <source>
        <dbReference type="PROSITE-ProRule" id="PRU00175"/>
    </source>
</evidence>
<evidence type="ECO:0000256" key="7">
    <source>
        <dbReference type="ARBA" id="ARBA00022771"/>
    </source>
</evidence>
<dbReference type="FunFam" id="3.30.40.10:FF:000054">
    <property type="entry name" value="E3 ubiquitin-protein ligase RLIM isoform X1"/>
    <property type="match status" value="1"/>
</dbReference>
<evidence type="ECO:0000256" key="5">
    <source>
        <dbReference type="ARBA" id="ARBA00022679"/>
    </source>
</evidence>
<dbReference type="GO" id="GO:0045893">
    <property type="term" value="P:positive regulation of DNA-templated transcription"/>
    <property type="evidence" value="ECO:0007669"/>
    <property type="project" value="Ensembl"/>
</dbReference>
<feature type="compositionally biased region" description="Basic and acidic residues" evidence="13">
    <location>
        <begin position="684"/>
        <end position="694"/>
    </location>
</feature>
<dbReference type="GO" id="GO:0060765">
    <property type="term" value="P:regulation of androgen receptor signaling pathway"/>
    <property type="evidence" value="ECO:0007669"/>
    <property type="project" value="Ensembl"/>
</dbReference>
<dbReference type="AlphaFoldDB" id="A0A8C2Y4Y5"/>
<dbReference type="EC" id="2.3.2.27" evidence="4"/>
<feature type="region of interest" description="Disordered" evidence="13">
    <location>
        <begin position="230"/>
        <end position="291"/>
    </location>
</feature>
<dbReference type="Proteomes" id="UP000694412">
    <property type="component" value="Chromosome 1"/>
</dbReference>